<organism evidence="1 2">
    <name type="scientific">Labilithrix luteola</name>
    <dbReference type="NCBI Taxonomy" id="1391654"/>
    <lineage>
        <taxon>Bacteria</taxon>
        <taxon>Pseudomonadati</taxon>
        <taxon>Myxococcota</taxon>
        <taxon>Polyangia</taxon>
        <taxon>Polyangiales</taxon>
        <taxon>Labilitrichaceae</taxon>
        <taxon>Labilithrix</taxon>
    </lineage>
</organism>
<proteinExistence type="predicted"/>
<name>A0A0K1PKH8_9BACT</name>
<accession>A0A0K1PKH8</accession>
<reference evidence="1 2" key="1">
    <citation type="submission" date="2015-08" db="EMBL/GenBank/DDBJ databases">
        <authorList>
            <person name="Babu N.S."/>
            <person name="Beckwith C.J."/>
            <person name="Beseler K.G."/>
            <person name="Brison A."/>
            <person name="Carone J.V."/>
            <person name="Caskin T.P."/>
            <person name="Diamond M."/>
            <person name="Durham M.E."/>
            <person name="Foxe J.M."/>
            <person name="Go M."/>
            <person name="Henderson B.A."/>
            <person name="Jones I.B."/>
            <person name="McGettigan J.A."/>
            <person name="Micheletti S.J."/>
            <person name="Nasrallah M.E."/>
            <person name="Ortiz D."/>
            <person name="Piller C.R."/>
            <person name="Privatt S.R."/>
            <person name="Schneider S.L."/>
            <person name="Sharp S."/>
            <person name="Smith T.C."/>
            <person name="Stanton J.D."/>
            <person name="Ullery H.E."/>
            <person name="Wilson R.J."/>
            <person name="Serrano M.G."/>
            <person name="Buck G."/>
            <person name="Lee V."/>
            <person name="Wang Y."/>
            <person name="Carvalho R."/>
            <person name="Voegtly L."/>
            <person name="Shi R."/>
            <person name="Duckworth R."/>
            <person name="Johnson A."/>
            <person name="Loviza R."/>
            <person name="Walstead R."/>
            <person name="Shah Z."/>
            <person name="Kiflezghi M."/>
            <person name="Wade K."/>
            <person name="Ball S.L."/>
            <person name="Bradley K.W."/>
            <person name="Asai D.J."/>
            <person name="Bowman C.A."/>
            <person name="Russell D.A."/>
            <person name="Pope W.H."/>
            <person name="Jacobs-Sera D."/>
            <person name="Hendrix R.W."/>
            <person name="Hatfull G.F."/>
        </authorList>
    </citation>
    <scope>NUCLEOTIDE SEQUENCE [LARGE SCALE GENOMIC DNA]</scope>
    <source>
        <strain evidence="1 2">DSM 27648</strain>
    </source>
</reference>
<gene>
    <name evidence="1" type="ORF">AKJ09_00278</name>
</gene>
<sequence>MSEIFHAVAKLGKGDEAKAREHLEKCGEYQGMASSSTFLKLVMKVLTPSIFAKRVPTLWSRDSTVGAMEVDLFDDHIVIRFKDTEPLEHLAPTVIGYHRFVMKQMGINVIRSELHGWSLSKPSSADLWFASYWQ</sequence>
<protein>
    <submittedName>
        <fullName evidence="1">Uncharacterized protein</fullName>
    </submittedName>
</protein>
<dbReference type="EMBL" id="CP012333">
    <property type="protein sequence ID" value="AKU93614.1"/>
    <property type="molecule type" value="Genomic_DNA"/>
</dbReference>
<dbReference type="Proteomes" id="UP000064967">
    <property type="component" value="Chromosome"/>
</dbReference>
<dbReference type="STRING" id="1391654.AKJ09_00278"/>
<dbReference type="AlphaFoldDB" id="A0A0K1PKH8"/>
<evidence type="ECO:0000313" key="2">
    <source>
        <dbReference type="Proteomes" id="UP000064967"/>
    </source>
</evidence>
<keyword evidence="2" id="KW-1185">Reference proteome</keyword>
<dbReference type="KEGG" id="llu:AKJ09_00278"/>
<evidence type="ECO:0000313" key="1">
    <source>
        <dbReference type="EMBL" id="AKU93614.1"/>
    </source>
</evidence>